<dbReference type="UCSC" id="uc061bqt.1">
    <property type="organism name" value="human"/>
</dbReference>
<name>M0R2J9_HUMAN</name>
<dbReference type="OrthoDB" id="10043646at2759"/>
<feature type="region of interest" description="Disordered" evidence="1">
    <location>
        <begin position="65"/>
        <end position="127"/>
    </location>
</feature>
<reference evidence="2 3" key="3">
    <citation type="journal article" date="2004" name="Nature">
        <title>Finishing the euchromatic sequence of the human genome.</title>
        <authorList>
            <consortium name="International Human Genome Sequencing Consortium"/>
        </authorList>
    </citation>
    <scope>NUCLEOTIDE SEQUENCE [LARGE SCALE GENOMIC DNA]</scope>
</reference>
<dbReference type="HGNC" id="HGNC:11242">
    <property type="gene designation" value="SPIB"/>
</dbReference>
<evidence type="ECO:0000313" key="2">
    <source>
        <dbReference type="Ensembl" id="ENSP00000472626.1"/>
    </source>
</evidence>
<proteinExistence type="predicted"/>
<reference evidence="2 3" key="2">
    <citation type="journal article" date="2004" name="Nature">
        <title>The DNA sequence and biology of human chromosome 19.</title>
        <authorList>
            <person name="Grimwood J."/>
            <person name="Gordon L.A."/>
            <person name="Olsen A."/>
            <person name="Terry A."/>
            <person name="Schmutz J."/>
            <person name="Lamerdin J."/>
            <person name="Hellsten U."/>
            <person name="Goodstein D."/>
            <person name="Couronne O."/>
            <person name="Tran-Gyamfi M."/>
            <person name="Aerts A."/>
            <person name="Altherr M."/>
            <person name="Ashworth L."/>
            <person name="Bajorek E."/>
            <person name="Black S."/>
            <person name="Branscomb E."/>
            <person name="Caenepeel S."/>
            <person name="Carrano A."/>
            <person name="Caoile C."/>
            <person name="Chan Y.M."/>
            <person name="Christensen M."/>
            <person name="Cleland C.A."/>
            <person name="Copeland A."/>
            <person name="Dalin E."/>
            <person name="Dehal P."/>
            <person name="Denys M."/>
            <person name="Detter J.C."/>
            <person name="Escobar J."/>
            <person name="Flowers D."/>
            <person name="Fotopulos D."/>
            <person name="Garcia C."/>
            <person name="Georgescu A.M."/>
            <person name="Glavina T."/>
            <person name="Gomez M."/>
            <person name="Gonzales E."/>
            <person name="Groza M."/>
            <person name="Hammon N."/>
            <person name="Hawkins T."/>
            <person name="Haydu L."/>
            <person name="Ho I."/>
            <person name="Huang W."/>
            <person name="Israni S."/>
            <person name="Jett J."/>
            <person name="Kadner K."/>
            <person name="Kimball H."/>
            <person name="Kobayashi A."/>
            <person name="Larionov V."/>
            <person name="Leem S.H."/>
            <person name="Lopez F."/>
            <person name="Lou Y."/>
            <person name="Lowry S."/>
            <person name="Malfatti S."/>
            <person name="Martinez D."/>
            <person name="McCready P."/>
            <person name="Medina C."/>
            <person name="Morgan J."/>
            <person name="Nelson K."/>
            <person name="Nolan M."/>
            <person name="Ovcharenko I."/>
            <person name="Pitluck S."/>
            <person name="Pollard M."/>
            <person name="Popkie A.P."/>
            <person name="Predki P."/>
            <person name="Quan G."/>
            <person name="Ramirez L."/>
            <person name="Rash S."/>
            <person name="Retterer J."/>
            <person name="Rodriguez A."/>
            <person name="Rogers S."/>
            <person name="Salamov A."/>
            <person name="Salazar A."/>
            <person name="She X."/>
            <person name="Smith D."/>
            <person name="Slezak T."/>
            <person name="Solovyev V."/>
            <person name="Thayer N."/>
            <person name="Tice H."/>
            <person name="Tsai M."/>
            <person name="Ustaszewska A."/>
            <person name="Vo N."/>
            <person name="Wagner M."/>
            <person name="Wheeler J."/>
            <person name="Wu K."/>
            <person name="Xie G."/>
            <person name="Yang J."/>
            <person name="Dubchak I."/>
            <person name="Furey T.S."/>
            <person name="DeJong P."/>
            <person name="Dickson M."/>
            <person name="Gordon D."/>
            <person name="Eichler E.E."/>
            <person name="Pennacchio L.A."/>
            <person name="Richardson P."/>
            <person name="Stubbs L."/>
            <person name="Rokhsar D.S."/>
            <person name="Myers R.M."/>
            <person name="Rubin E.M."/>
            <person name="Lucas S.M."/>
        </authorList>
    </citation>
    <scope>NUCLEOTIDE SEQUENCE [LARGE SCALE GENOMIC DNA]</scope>
</reference>
<organism evidence="2 3">
    <name type="scientific">Homo sapiens</name>
    <name type="common">Human</name>
    <dbReference type="NCBI Taxonomy" id="9606"/>
    <lineage>
        <taxon>Eukaryota</taxon>
        <taxon>Metazoa</taxon>
        <taxon>Chordata</taxon>
        <taxon>Craniata</taxon>
        <taxon>Vertebrata</taxon>
        <taxon>Euteleostomi</taxon>
        <taxon>Mammalia</taxon>
        <taxon>Eutheria</taxon>
        <taxon>Euarchontoglires</taxon>
        <taxon>Primates</taxon>
        <taxon>Haplorrhini</taxon>
        <taxon>Catarrhini</taxon>
        <taxon>Hominidae</taxon>
        <taxon>Homo</taxon>
    </lineage>
</organism>
<protein>
    <submittedName>
        <fullName evidence="2">Spi-B transcription factor</fullName>
    </submittedName>
</protein>
<accession>M0R2J9</accession>
<sequence>MLALEAAQFRWLEAASACPCVSPPPGSTGHTSAVCTQMASSMTWTAASIPATLIQRGLLTPCGTGLWPHLSQPPPMKPSTRQQPLLATPRLPSSATNPPPTALQGTSNWPPAWRPRGLASLHTPRRT</sequence>
<dbReference type="GeneTree" id="ENSGT00940000162754"/>
<dbReference type="Proteomes" id="UP000005640">
    <property type="component" value="Chromosome 19"/>
</dbReference>
<dbReference type="OpenTargets" id="ENSG00000269404"/>
<feature type="compositionally biased region" description="Polar residues" evidence="1">
    <location>
        <begin position="79"/>
        <end position="96"/>
    </location>
</feature>
<dbReference type="AlphaFoldDB" id="M0R2J9"/>
<dbReference type="Ensembl" id="ENST00000594685.1">
    <property type="protein sequence ID" value="ENSP00000472626.1"/>
    <property type="gene ID" value="ENSG00000269404.7"/>
</dbReference>
<reference evidence="2" key="5">
    <citation type="submission" date="2025-09" db="UniProtKB">
        <authorList>
            <consortium name="Ensembl"/>
        </authorList>
    </citation>
    <scope>IDENTIFICATION</scope>
</reference>
<evidence type="ECO:0000256" key="1">
    <source>
        <dbReference type="SAM" id="MobiDB-lite"/>
    </source>
</evidence>
<reference evidence="2 3" key="1">
    <citation type="journal article" date="2001" name="Nature">
        <title>Initial sequencing and analysis of the human genome.</title>
        <authorList>
            <consortium name="International Human Genome Sequencing Consortium"/>
            <person name="Lander E.S."/>
            <person name="Linton L.M."/>
            <person name="Birren B."/>
            <person name="Nusbaum C."/>
            <person name="Zody M.C."/>
            <person name="Baldwin J."/>
            <person name="Devon K."/>
            <person name="Dewar K."/>
            <person name="Doyle M."/>
            <person name="FitzHugh W."/>
            <person name="Funke R."/>
            <person name="Gage D."/>
            <person name="Harris K."/>
            <person name="Heaford A."/>
            <person name="Howland J."/>
            <person name="Kann L."/>
            <person name="Lehoczky J."/>
            <person name="LeVine R."/>
            <person name="McEwan P."/>
            <person name="McKernan K."/>
            <person name="Meldrim J."/>
            <person name="Mesirov J.P."/>
            <person name="Miranda C."/>
            <person name="Morris W."/>
            <person name="Naylor J."/>
            <person name="Raymond C."/>
            <person name="Rosetti M."/>
            <person name="Santos R."/>
            <person name="Sheridan A."/>
            <person name="Sougnez C."/>
            <person name="Stange-Thomann N."/>
            <person name="Stojanovic N."/>
            <person name="Subramanian A."/>
            <person name="Wyman D."/>
            <person name="Rogers J."/>
            <person name="Sulston J."/>
            <person name="Ainscough R."/>
            <person name="Beck S."/>
            <person name="Bentley D."/>
            <person name="Burton J."/>
            <person name="Clee C."/>
            <person name="Carter N."/>
            <person name="Coulson A."/>
            <person name="Deadman R."/>
            <person name="Deloukas P."/>
            <person name="Dunham A."/>
            <person name="Dunham I."/>
            <person name="Durbin R."/>
            <person name="French L."/>
            <person name="Grafham D."/>
            <person name="Gregory S."/>
            <person name="Hubbard T."/>
            <person name="Humphray S."/>
            <person name="Hunt A."/>
            <person name="Jones M."/>
            <person name="Lloyd C."/>
            <person name="McMurray A."/>
            <person name="Matthews L."/>
            <person name="Mercer S."/>
            <person name="Milne S."/>
            <person name="Mullikin J.C."/>
            <person name="Mungall A."/>
            <person name="Plumb R."/>
            <person name="Ross M."/>
            <person name="Shownkeen R."/>
            <person name="Sims S."/>
            <person name="Waterston R.H."/>
            <person name="Wilson R.K."/>
            <person name="Hillier L.W."/>
            <person name="McPherson J.D."/>
            <person name="Marra M.A."/>
            <person name="Mardis E.R."/>
            <person name="Fulton L.A."/>
            <person name="Chinwalla A.T."/>
            <person name="Pepin K.H."/>
            <person name="Gish W.R."/>
            <person name="Chissoe S.L."/>
            <person name="Wendl M.C."/>
            <person name="Delehaunty K.D."/>
            <person name="Miner T.L."/>
            <person name="Delehaunty A."/>
            <person name="Kramer J.B."/>
            <person name="Cook L.L."/>
            <person name="Fulton R.S."/>
            <person name="Johnson D.L."/>
            <person name="Minx P.J."/>
            <person name="Clifton S.W."/>
            <person name="Hawkins T."/>
            <person name="Branscomb E."/>
            <person name="Predki P."/>
            <person name="Richardson P."/>
            <person name="Wenning S."/>
            <person name="Slezak T."/>
            <person name="Doggett N."/>
            <person name="Cheng J.F."/>
            <person name="Olsen A."/>
            <person name="Lucas S."/>
            <person name="Elkin C."/>
            <person name="Uberbacher E."/>
            <person name="Frazier M."/>
            <person name="Gibbs R.A."/>
            <person name="Muzny D.M."/>
            <person name="Scherer S.E."/>
            <person name="Bouck J.B."/>
            <person name="Sodergren E.J."/>
            <person name="Worley K.C."/>
            <person name="Rives C.M."/>
            <person name="Gorrell J.H."/>
            <person name="Metzker M.L."/>
            <person name="Naylor S.L."/>
            <person name="Kucherlapati R.S."/>
            <person name="Nelson D.L."/>
            <person name="Weinstock G.M."/>
            <person name="Sakaki Y."/>
            <person name="Fujiyama A."/>
            <person name="Hattori M."/>
            <person name="Yada T."/>
            <person name="Toyoda A."/>
            <person name="Itoh T."/>
            <person name="Kawagoe C."/>
            <person name="Watanabe H."/>
            <person name="Totoki Y."/>
            <person name="Taylor T."/>
            <person name="Weissenbach J."/>
            <person name="Heilig R."/>
            <person name="Saurin W."/>
            <person name="Artiguenave F."/>
            <person name="Brottier P."/>
            <person name="Bruls T."/>
            <person name="Pelletier E."/>
            <person name="Robert C."/>
            <person name="Wincker P."/>
            <person name="Smith D.R."/>
            <person name="Doucette-Stamm L."/>
            <person name="Rubenfield M."/>
            <person name="Weinstock K."/>
            <person name="Lee H.M."/>
            <person name="Dubois J."/>
            <person name="Rosenthal A."/>
            <person name="Platzer M."/>
            <person name="Nyakatura G."/>
            <person name="Taudien S."/>
            <person name="Rump A."/>
            <person name="Yang H."/>
            <person name="Yu J."/>
            <person name="Wang J."/>
            <person name="Huang G."/>
            <person name="Gu J."/>
            <person name="Hood L."/>
            <person name="Rowen L."/>
            <person name="Madan A."/>
            <person name="Qin S."/>
            <person name="Davis R.W."/>
            <person name="Federspiel N.A."/>
            <person name="Abola A.P."/>
            <person name="Proctor M.J."/>
            <person name="Myers R.M."/>
            <person name="Schmutz J."/>
            <person name="Dickson M."/>
            <person name="Grimwood J."/>
            <person name="Cox D.R."/>
            <person name="Olson M.V."/>
            <person name="Kaul R."/>
            <person name="Raymond C."/>
            <person name="Shimizu N."/>
            <person name="Kawasaki K."/>
            <person name="Minoshima S."/>
            <person name="Evans G.A."/>
            <person name="Athanasiou M."/>
            <person name="Schultz R."/>
            <person name="Roe B.A."/>
            <person name="Chen F."/>
            <person name="Pan H."/>
            <person name="Ramser J."/>
            <person name="Lehrach H."/>
            <person name="Reinhardt R."/>
            <person name="McCombie W.R."/>
            <person name="de la Bastide M."/>
            <person name="Dedhia N."/>
            <person name="Blocker H."/>
            <person name="Hornischer K."/>
            <person name="Nordsiek G."/>
            <person name="Agarwala R."/>
            <person name="Aravind L."/>
            <person name="Bailey J.A."/>
            <person name="Bateman A."/>
            <person name="Batzoglou S."/>
            <person name="Birney E."/>
            <person name="Bork P."/>
            <person name="Brown D.G."/>
            <person name="Burge C.B."/>
            <person name="Cerutti L."/>
            <person name="Chen H.C."/>
            <person name="Church D."/>
            <person name="Clamp M."/>
            <person name="Copley R.R."/>
            <person name="Doerks T."/>
            <person name="Eddy S.R."/>
            <person name="Eichler E.E."/>
            <person name="Furey T.S."/>
            <person name="Galagan J."/>
            <person name="Gilbert J.G."/>
            <person name="Harmon C."/>
            <person name="Hayashizaki Y."/>
            <person name="Haussler D."/>
            <person name="Hermjakob H."/>
            <person name="Hokamp K."/>
            <person name="Jang W."/>
            <person name="Johnson L.S."/>
            <person name="Jones T.A."/>
            <person name="Kasif S."/>
            <person name="Kaspryzk A."/>
            <person name="Kennedy S."/>
            <person name="Kent W.J."/>
            <person name="Kitts P."/>
            <person name="Koonin E.V."/>
            <person name="Korf I."/>
            <person name="Kulp D."/>
            <person name="Lancet D."/>
            <person name="Lowe T.M."/>
            <person name="McLysaght A."/>
            <person name="Mikkelsen T."/>
            <person name="Moran J.V."/>
            <person name="Mulder N."/>
            <person name="Pollara V.J."/>
            <person name="Ponting C.P."/>
            <person name="Schuler G."/>
            <person name="Schultz J."/>
            <person name="Slater G."/>
            <person name="Smit A.F."/>
            <person name="Stupka E."/>
            <person name="Szustakowski J."/>
            <person name="Thierry-Mieg D."/>
            <person name="Thierry-Mieg J."/>
            <person name="Wagner L."/>
            <person name="Wallis J."/>
            <person name="Wheeler R."/>
            <person name="Williams A."/>
            <person name="Wolf Y.I."/>
            <person name="Wolfe K.H."/>
            <person name="Yang S.P."/>
            <person name="Yeh R.F."/>
            <person name="Collins F."/>
            <person name="Guyer M.S."/>
            <person name="Peterson J."/>
            <person name="Felsenfeld A."/>
            <person name="Wetterstrand K.A."/>
            <person name="Patrinos A."/>
            <person name="Morgan M.J."/>
            <person name="de Jong P."/>
            <person name="Catanese J.J."/>
            <person name="Osoegawa K."/>
            <person name="Shizuya H."/>
            <person name="Choi S."/>
            <person name="Chen Y.J."/>
        </authorList>
    </citation>
    <scope>NUCLEOTIDE SEQUENCE [LARGE SCALE GENOMIC DNA]</scope>
</reference>
<dbReference type="VEuPathDB" id="HostDB:ENSG00000269404"/>
<dbReference type="HOGENOM" id="CLU_1975521_0_0_1"/>
<reference evidence="2" key="4">
    <citation type="submission" date="2025-08" db="UniProtKB">
        <authorList>
            <consortium name="Ensembl"/>
        </authorList>
    </citation>
    <scope>IDENTIFICATION</scope>
</reference>
<dbReference type="Antibodypedia" id="71687">
    <property type="antibodies" value="185 antibodies from 28 providers"/>
</dbReference>
<feature type="non-terminal residue" evidence="2">
    <location>
        <position position="127"/>
    </location>
</feature>
<dbReference type="Bgee" id="ENSG00000269404">
    <property type="expression patterns" value="Expressed in lymph node and 132 other cell types or tissues"/>
</dbReference>
<evidence type="ECO:0000313" key="3">
    <source>
        <dbReference type="Proteomes" id="UP000005640"/>
    </source>
</evidence>
<dbReference type="ExpressionAtlas" id="M0R2J9">
    <property type="expression patterns" value="baseline and differential"/>
</dbReference>
<keyword evidence="3" id="KW-1185">Reference proteome</keyword>
<dbReference type="ChiTaRS" id="SPIB">
    <property type="organism name" value="human"/>
</dbReference>
<gene>
    <name evidence="2" type="primary">SPIB</name>
</gene>
<dbReference type="EMBL" id="AC020909">
    <property type="status" value="NOT_ANNOTATED_CDS"/>
    <property type="molecule type" value="Genomic_DNA"/>
</dbReference>